<evidence type="ECO:0000256" key="1">
    <source>
        <dbReference type="SAM" id="Coils"/>
    </source>
</evidence>
<reference evidence="3" key="1">
    <citation type="submission" date="2023-07" db="EMBL/GenBank/DDBJ databases">
        <title>A chromosome-level genome assembly of Lolium multiflorum.</title>
        <authorList>
            <person name="Chen Y."/>
            <person name="Copetti D."/>
            <person name="Kolliker R."/>
            <person name="Studer B."/>
        </authorList>
    </citation>
    <scope>NUCLEOTIDE SEQUENCE</scope>
    <source>
        <strain evidence="3">02402/16</strain>
        <tissue evidence="3">Leaf</tissue>
    </source>
</reference>
<feature type="compositionally biased region" description="Basic and acidic residues" evidence="2">
    <location>
        <begin position="60"/>
        <end position="78"/>
    </location>
</feature>
<sequence length="333" mass="37497">MPIVTELAVLSGEAGAEEADHVEEVPVSIDWNTVDISDRTDLVIAPMSDIQMATMFGIPVDEKDKEKEKDEAADDGNRQSRTVAFDADIDSELMHDAAVEVGDGHLICVYDKEKPVIEVVLEEQGPVLEDVQIDAGLEDVQIDGGLDDVQIDVVLEDVQTEAVFEDVQIEDLLDQVETDDVLDQMQTEAALEHVVQPEIPPPSRDVCLGRPTESGAKKKKEHECYSWRCTANRSDFDSPKEESTAVYVHNPDGSGFFIPPTEKWWEDQELREAREEAREARWDAAKKKRAEAEARREREAHREARFREDRYVAISTAQMAARREDWIAAGWLP</sequence>
<proteinExistence type="predicted"/>
<feature type="coiled-coil region" evidence="1">
    <location>
        <begin position="270"/>
        <end position="307"/>
    </location>
</feature>
<feature type="region of interest" description="Disordered" evidence="2">
    <location>
        <begin position="59"/>
        <end position="80"/>
    </location>
</feature>
<organism evidence="3 4">
    <name type="scientific">Lolium multiflorum</name>
    <name type="common">Italian ryegrass</name>
    <name type="synonym">Lolium perenne subsp. multiflorum</name>
    <dbReference type="NCBI Taxonomy" id="4521"/>
    <lineage>
        <taxon>Eukaryota</taxon>
        <taxon>Viridiplantae</taxon>
        <taxon>Streptophyta</taxon>
        <taxon>Embryophyta</taxon>
        <taxon>Tracheophyta</taxon>
        <taxon>Spermatophyta</taxon>
        <taxon>Magnoliopsida</taxon>
        <taxon>Liliopsida</taxon>
        <taxon>Poales</taxon>
        <taxon>Poaceae</taxon>
        <taxon>BOP clade</taxon>
        <taxon>Pooideae</taxon>
        <taxon>Poodae</taxon>
        <taxon>Poeae</taxon>
        <taxon>Poeae Chloroplast Group 2 (Poeae type)</taxon>
        <taxon>Loliodinae</taxon>
        <taxon>Loliinae</taxon>
        <taxon>Lolium</taxon>
    </lineage>
</organism>
<gene>
    <name evidence="3" type="ORF">QYE76_027308</name>
</gene>
<evidence type="ECO:0000313" key="3">
    <source>
        <dbReference type="EMBL" id="KAK1603635.1"/>
    </source>
</evidence>
<accession>A0AAD8VG88</accession>
<protein>
    <submittedName>
        <fullName evidence="3">Uncharacterized protein</fullName>
    </submittedName>
</protein>
<dbReference type="AlphaFoldDB" id="A0AAD8VG88"/>
<evidence type="ECO:0000256" key="2">
    <source>
        <dbReference type="SAM" id="MobiDB-lite"/>
    </source>
</evidence>
<comment type="caution">
    <text evidence="3">The sequence shown here is derived from an EMBL/GenBank/DDBJ whole genome shotgun (WGS) entry which is preliminary data.</text>
</comment>
<keyword evidence="1" id="KW-0175">Coiled coil</keyword>
<dbReference type="EMBL" id="JAUUTY010000007">
    <property type="protein sequence ID" value="KAK1603635.1"/>
    <property type="molecule type" value="Genomic_DNA"/>
</dbReference>
<dbReference type="Proteomes" id="UP001231189">
    <property type="component" value="Unassembled WGS sequence"/>
</dbReference>
<keyword evidence="4" id="KW-1185">Reference proteome</keyword>
<name>A0AAD8VG88_LOLMU</name>
<evidence type="ECO:0000313" key="4">
    <source>
        <dbReference type="Proteomes" id="UP001231189"/>
    </source>
</evidence>